<dbReference type="AlphaFoldDB" id="A0A392VQ52"/>
<reference evidence="1 2" key="1">
    <citation type="journal article" date="2018" name="Front. Plant Sci.">
        <title>Red Clover (Trifolium pratense) and Zigzag Clover (T. medium) - A Picture of Genomic Similarities and Differences.</title>
        <authorList>
            <person name="Dluhosova J."/>
            <person name="Istvanek J."/>
            <person name="Nedelnik J."/>
            <person name="Repkova J."/>
        </authorList>
    </citation>
    <scope>NUCLEOTIDE SEQUENCE [LARGE SCALE GENOMIC DNA]</scope>
    <source>
        <strain evidence="2">cv. 10/8</strain>
        <tissue evidence="1">Leaf</tissue>
    </source>
</reference>
<keyword evidence="2" id="KW-1185">Reference proteome</keyword>
<proteinExistence type="predicted"/>
<evidence type="ECO:0000313" key="2">
    <source>
        <dbReference type="Proteomes" id="UP000265520"/>
    </source>
</evidence>
<evidence type="ECO:0000313" key="1">
    <source>
        <dbReference type="EMBL" id="MCI90446.1"/>
    </source>
</evidence>
<name>A0A392VQ52_9FABA</name>
<accession>A0A392VQ52</accession>
<comment type="caution">
    <text evidence="1">The sequence shown here is derived from an EMBL/GenBank/DDBJ whole genome shotgun (WGS) entry which is preliminary data.</text>
</comment>
<sequence length="57" mass="6364">ACQQGSVADRVFALCHNEDYAAIGRVATLFWSILHNQNDNARMSSQVGQAAFDHWNK</sequence>
<organism evidence="1 2">
    <name type="scientific">Trifolium medium</name>
    <dbReference type="NCBI Taxonomy" id="97028"/>
    <lineage>
        <taxon>Eukaryota</taxon>
        <taxon>Viridiplantae</taxon>
        <taxon>Streptophyta</taxon>
        <taxon>Embryophyta</taxon>
        <taxon>Tracheophyta</taxon>
        <taxon>Spermatophyta</taxon>
        <taxon>Magnoliopsida</taxon>
        <taxon>eudicotyledons</taxon>
        <taxon>Gunneridae</taxon>
        <taxon>Pentapetalae</taxon>
        <taxon>rosids</taxon>
        <taxon>fabids</taxon>
        <taxon>Fabales</taxon>
        <taxon>Fabaceae</taxon>
        <taxon>Papilionoideae</taxon>
        <taxon>50 kb inversion clade</taxon>
        <taxon>NPAAA clade</taxon>
        <taxon>Hologalegina</taxon>
        <taxon>IRL clade</taxon>
        <taxon>Trifolieae</taxon>
        <taxon>Trifolium</taxon>
    </lineage>
</organism>
<dbReference type="Proteomes" id="UP000265520">
    <property type="component" value="Unassembled WGS sequence"/>
</dbReference>
<feature type="non-terminal residue" evidence="1">
    <location>
        <position position="1"/>
    </location>
</feature>
<dbReference type="EMBL" id="LXQA011244923">
    <property type="protein sequence ID" value="MCI90446.1"/>
    <property type="molecule type" value="Genomic_DNA"/>
</dbReference>
<protein>
    <submittedName>
        <fullName evidence="1">Uncharacterized protein</fullName>
    </submittedName>
</protein>